<dbReference type="InterPro" id="IPR013767">
    <property type="entry name" value="PAS_fold"/>
</dbReference>
<keyword evidence="17" id="KW-1185">Reference proteome</keyword>
<dbReference type="Gene3D" id="3.40.50.2300">
    <property type="match status" value="1"/>
</dbReference>
<dbReference type="Proteomes" id="UP001595528">
    <property type="component" value="Unassembled WGS sequence"/>
</dbReference>
<dbReference type="InterPro" id="IPR005467">
    <property type="entry name" value="His_kinase_dom"/>
</dbReference>
<dbReference type="Gene3D" id="2.10.70.100">
    <property type="match status" value="1"/>
</dbReference>
<evidence type="ECO:0000259" key="13">
    <source>
        <dbReference type="PROSITE" id="PS50110"/>
    </source>
</evidence>
<keyword evidence="5" id="KW-0547">Nucleotide-binding</keyword>
<dbReference type="Pfam" id="PF08448">
    <property type="entry name" value="PAS_4"/>
    <property type="match status" value="1"/>
</dbReference>
<keyword evidence="7" id="KW-0067">ATP-binding</keyword>
<feature type="domain" description="PAC" evidence="15">
    <location>
        <begin position="525"/>
        <end position="577"/>
    </location>
</feature>
<dbReference type="RefSeq" id="WP_379904906.1">
    <property type="nucleotide sequence ID" value="NZ_JBHRTR010000036.1"/>
</dbReference>
<evidence type="ECO:0000256" key="11">
    <source>
        <dbReference type="SAM" id="Phobius"/>
    </source>
</evidence>
<evidence type="ECO:0000256" key="4">
    <source>
        <dbReference type="ARBA" id="ARBA00022679"/>
    </source>
</evidence>
<dbReference type="Gene3D" id="1.10.287.130">
    <property type="match status" value="1"/>
</dbReference>
<dbReference type="SMART" id="SM00448">
    <property type="entry name" value="REC"/>
    <property type="match status" value="1"/>
</dbReference>
<evidence type="ECO:0000256" key="10">
    <source>
        <dbReference type="SAM" id="MobiDB-lite"/>
    </source>
</evidence>
<evidence type="ECO:0000256" key="1">
    <source>
        <dbReference type="ARBA" id="ARBA00000085"/>
    </source>
</evidence>
<dbReference type="InterPro" id="IPR003661">
    <property type="entry name" value="HisK_dim/P_dom"/>
</dbReference>
<dbReference type="InterPro" id="IPR036890">
    <property type="entry name" value="HATPase_C_sf"/>
</dbReference>
<dbReference type="Pfam" id="PF08447">
    <property type="entry name" value="PAS_3"/>
    <property type="match status" value="1"/>
</dbReference>
<dbReference type="InterPro" id="IPR011006">
    <property type="entry name" value="CheY-like_superfamily"/>
</dbReference>
<dbReference type="EC" id="2.7.13.3" evidence="2"/>
<dbReference type="InterPro" id="IPR013655">
    <property type="entry name" value="PAS_fold_3"/>
</dbReference>
<dbReference type="InterPro" id="IPR036097">
    <property type="entry name" value="HisK_dim/P_sf"/>
</dbReference>
<dbReference type="InterPro" id="IPR035965">
    <property type="entry name" value="PAS-like_dom_sf"/>
</dbReference>
<keyword evidence="4" id="KW-0808">Transferase</keyword>
<dbReference type="SUPFAM" id="SSF47384">
    <property type="entry name" value="Homodimeric domain of signal transducing histidine kinase"/>
    <property type="match status" value="1"/>
</dbReference>
<keyword evidence="3 9" id="KW-0597">Phosphoprotein</keyword>
<dbReference type="SMART" id="SM00086">
    <property type="entry name" value="PAC"/>
    <property type="match status" value="2"/>
</dbReference>
<dbReference type="PROSITE" id="PS50113">
    <property type="entry name" value="PAC"/>
    <property type="match status" value="2"/>
</dbReference>
<organism evidence="16 17">
    <name type="scientific">Marinibaculum pumilum</name>
    <dbReference type="NCBI Taxonomy" id="1766165"/>
    <lineage>
        <taxon>Bacteria</taxon>
        <taxon>Pseudomonadati</taxon>
        <taxon>Pseudomonadota</taxon>
        <taxon>Alphaproteobacteria</taxon>
        <taxon>Rhodospirillales</taxon>
        <taxon>Rhodospirillaceae</taxon>
        <taxon>Marinibaculum</taxon>
    </lineage>
</organism>
<proteinExistence type="predicted"/>
<feature type="domain" description="PAS" evidence="14">
    <location>
        <begin position="454"/>
        <end position="523"/>
    </location>
</feature>
<dbReference type="SUPFAM" id="SSF55785">
    <property type="entry name" value="PYP-like sensor domain (PAS domain)"/>
    <property type="match status" value="2"/>
</dbReference>
<dbReference type="NCBIfam" id="TIGR00229">
    <property type="entry name" value="sensory_box"/>
    <property type="match status" value="2"/>
</dbReference>
<dbReference type="SUPFAM" id="SSF55874">
    <property type="entry name" value="ATPase domain of HSP90 chaperone/DNA topoisomerase II/histidine kinase"/>
    <property type="match status" value="1"/>
</dbReference>
<dbReference type="SUPFAM" id="SSF52172">
    <property type="entry name" value="CheY-like"/>
    <property type="match status" value="1"/>
</dbReference>
<sequence length="967" mass="105787">MLHEIEMMDGRSRRLARQAVVTACGLALAGSGFGLAVAYPMGLIAGIELWLVASCALFSAAVILGFFLLPARLFHHVTIIAILYFGCYLSAGILIALYSADRTTNVFVYLVWFFPLLAFNILMRVTRSGRLLHVVLMCLPFAVVVPNAGRILAAYPEPVQPWFVVFGLSYLCFGLILSTLSQYREAFIAERERSEALLGASQILESISDCYLSLDRSLHLVYANGAARRDPALRDPALRDPTLADHGPDNGRGDPLVGRPLAEIAPRMAAGEIGDRLRAAAEGTTERHFEAQDPPSGRWYDIRCFPRPDGLSIYFRNITEAVAIREELRRNEALLRIASRMARIGGWEADLDADMVSWSEEVAILHGASGRLVHATDDALRFYMPDSRQVISRVMARCARTGRPFDEEAALVAGPGRVAWVRIMGQGVADADGRTHRIQGAIQDITERKLARSRLQEQAALLDKAQDAIIVRDLDGHISYWNRGAERLYGWPASEALGRTIADLLAEDPDRHREAMSDLLAQGEWSGEIRQERRDGSALTTEARWTLVRDDNGLPKSVLAIQTDITPRLAVERQLRQSQRLQAVGQLTGGVAHDFNNLLTVILGNADSLAEALQERPRLRQLAEMTRSAAQRGAELTRRLLAFARQQALEPRPTDVPALMSGMEALLRRSLGENVEIRFVAAAEVWPALVDAPQLEAAVLNLCLNARDAMPDGGRLTVETANAHLDRDYADWNEEVVPGDYLMVAVSDTGTGMAPEVVARAFEPFFTTKGVGQGSGLGLSMVFGFAKQSHGHVKIYSEPGQGTTVRLYLPRAAEGEAVLPGARLSAGTTGGTERILLVEDDELVRRHVGSQLEALGYRVTAAASGPEALDVLRTGRQIDLLFTDVVMPGGMDGRQLAEAALKLQPGLPVLFTSGYAENAIVHHGRLDPGVHLLNKPYRQQDLAVKLRQVLDRATELQELRAAAGPGN</sequence>
<dbReference type="SMART" id="SM00091">
    <property type="entry name" value="PAS"/>
    <property type="match status" value="1"/>
</dbReference>
<dbReference type="Pfam" id="PF00072">
    <property type="entry name" value="Response_reg"/>
    <property type="match status" value="1"/>
</dbReference>
<evidence type="ECO:0000256" key="9">
    <source>
        <dbReference type="PROSITE-ProRule" id="PRU00169"/>
    </source>
</evidence>
<feature type="transmembrane region" description="Helical" evidence="11">
    <location>
        <begin position="161"/>
        <end position="183"/>
    </location>
</feature>
<evidence type="ECO:0000259" key="14">
    <source>
        <dbReference type="PROSITE" id="PS50112"/>
    </source>
</evidence>
<feature type="transmembrane region" description="Helical" evidence="11">
    <location>
        <begin position="81"/>
        <end position="100"/>
    </location>
</feature>
<feature type="region of interest" description="Disordered" evidence="10">
    <location>
        <begin position="233"/>
        <end position="257"/>
    </location>
</feature>
<evidence type="ECO:0000259" key="12">
    <source>
        <dbReference type="PROSITE" id="PS50109"/>
    </source>
</evidence>
<dbReference type="PANTHER" id="PTHR43065">
    <property type="entry name" value="SENSOR HISTIDINE KINASE"/>
    <property type="match status" value="1"/>
</dbReference>
<protein>
    <recommendedName>
        <fullName evidence="2">histidine kinase</fullName>
        <ecNumber evidence="2">2.7.13.3</ecNumber>
    </recommendedName>
</protein>
<feature type="domain" description="Response regulatory" evidence="13">
    <location>
        <begin position="834"/>
        <end position="950"/>
    </location>
</feature>
<dbReference type="CDD" id="cd00130">
    <property type="entry name" value="PAS"/>
    <property type="match status" value="1"/>
</dbReference>
<name>A0ABV7L6L3_9PROT</name>
<dbReference type="InterPro" id="IPR003594">
    <property type="entry name" value="HATPase_dom"/>
</dbReference>
<feature type="transmembrane region" description="Helical" evidence="11">
    <location>
        <begin position="20"/>
        <end position="41"/>
    </location>
</feature>
<evidence type="ECO:0000256" key="6">
    <source>
        <dbReference type="ARBA" id="ARBA00022777"/>
    </source>
</evidence>
<feature type="modified residue" description="4-aspartylphosphate" evidence="9">
    <location>
        <position position="884"/>
    </location>
</feature>
<feature type="domain" description="Histidine kinase" evidence="12">
    <location>
        <begin position="590"/>
        <end position="813"/>
    </location>
</feature>
<dbReference type="Pfam" id="PF00989">
    <property type="entry name" value="PAS"/>
    <property type="match status" value="1"/>
</dbReference>
<evidence type="ECO:0000256" key="8">
    <source>
        <dbReference type="ARBA" id="ARBA00023012"/>
    </source>
</evidence>
<dbReference type="Gene3D" id="3.30.565.10">
    <property type="entry name" value="Histidine kinase-like ATPase, C-terminal domain"/>
    <property type="match status" value="1"/>
</dbReference>
<dbReference type="InterPro" id="IPR001610">
    <property type="entry name" value="PAC"/>
</dbReference>
<dbReference type="PROSITE" id="PS50110">
    <property type="entry name" value="RESPONSE_REGULATORY"/>
    <property type="match status" value="1"/>
</dbReference>
<dbReference type="InterPro" id="IPR013656">
    <property type="entry name" value="PAS_4"/>
</dbReference>
<evidence type="ECO:0000256" key="5">
    <source>
        <dbReference type="ARBA" id="ARBA00022741"/>
    </source>
</evidence>
<dbReference type="SMART" id="SM00388">
    <property type="entry name" value="HisKA"/>
    <property type="match status" value="1"/>
</dbReference>
<feature type="compositionally biased region" description="Basic and acidic residues" evidence="10">
    <location>
        <begin position="233"/>
        <end position="252"/>
    </location>
</feature>
<keyword evidence="8" id="KW-0902">Two-component regulatory system</keyword>
<comment type="catalytic activity">
    <reaction evidence="1">
        <text>ATP + protein L-histidine = ADP + protein N-phospho-L-histidine.</text>
        <dbReference type="EC" id="2.7.13.3"/>
    </reaction>
</comment>
<evidence type="ECO:0000313" key="17">
    <source>
        <dbReference type="Proteomes" id="UP001595528"/>
    </source>
</evidence>
<dbReference type="CDD" id="cd16919">
    <property type="entry name" value="HATPase_CckA-like"/>
    <property type="match status" value="1"/>
</dbReference>
<evidence type="ECO:0000256" key="7">
    <source>
        <dbReference type="ARBA" id="ARBA00022840"/>
    </source>
</evidence>
<dbReference type="Gene3D" id="3.30.450.20">
    <property type="entry name" value="PAS domain"/>
    <property type="match status" value="3"/>
</dbReference>
<evidence type="ECO:0000313" key="16">
    <source>
        <dbReference type="EMBL" id="MFC3230079.1"/>
    </source>
</evidence>
<dbReference type="Pfam" id="PF00512">
    <property type="entry name" value="HisKA"/>
    <property type="match status" value="1"/>
</dbReference>
<dbReference type="InterPro" id="IPR000014">
    <property type="entry name" value="PAS"/>
</dbReference>
<feature type="domain" description="PAC" evidence="15">
    <location>
        <begin position="405"/>
        <end position="457"/>
    </location>
</feature>
<dbReference type="InterPro" id="IPR001789">
    <property type="entry name" value="Sig_transdc_resp-reg_receiver"/>
</dbReference>
<feature type="transmembrane region" description="Helical" evidence="11">
    <location>
        <begin position="47"/>
        <end position="69"/>
    </location>
</feature>
<dbReference type="PANTHER" id="PTHR43065:SF49">
    <property type="entry name" value="HISTIDINE KINASE"/>
    <property type="match status" value="1"/>
</dbReference>
<keyword evidence="6" id="KW-0418">Kinase</keyword>
<dbReference type="PROSITE" id="PS50112">
    <property type="entry name" value="PAS"/>
    <property type="match status" value="1"/>
</dbReference>
<keyword evidence="11" id="KW-0812">Transmembrane</keyword>
<comment type="caution">
    <text evidence="16">The sequence shown here is derived from an EMBL/GenBank/DDBJ whole genome shotgun (WGS) entry which is preliminary data.</text>
</comment>
<evidence type="ECO:0000259" key="15">
    <source>
        <dbReference type="PROSITE" id="PS50113"/>
    </source>
</evidence>
<dbReference type="InterPro" id="IPR004358">
    <property type="entry name" value="Sig_transdc_His_kin-like_C"/>
</dbReference>
<keyword evidence="11" id="KW-1133">Transmembrane helix</keyword>
<gene>
    <name evidence="16" type="ORF">ACFOGJ_22705</name>
</gene>
<dbReference type="Pfam" id="PF02518">
    <property type="entry name" value="HATPase_c"/>
    <property type="match status" value="1"/>
</dbReference>
<feature type="transmembrane region" description="Helical" evidence="11">
    <location>
        <begin position="106"/>
        <end position="122"/>
    </location>
</feature>
<feature type="transmembrane region" description="Helical" evidence="11">
    <location>
        <begin position="134"/>
        <end position="155"/>
    </location>
</feature>
<dbReference type="SMART" id="SM00387">
    <property type="entry name" value="HATPase_c"/>
    <property type="match status" value="1"/>
</dbReference>
<dbReference type="CDD" id="cd18161">
    <property type="entry name" value="REC_hyHK_blue-like"/>
    <property type="match status" value="1"/>
</dbReference>
<evidence type="ECO:0000256" key="3">
    <source>
        <dbReference type="ARBA" id="ARBA00022553"/>
    </source>
</evidence>
<dbReference type="PRINTS" id="PR00344">
    <property type="entry name" value="BCTRLSENSOR"/>
</dbReference>
<reference evidence="17" key="1">
    <citation type="journal article" date="2019" name="Int. J. Syst. Evol. Microbiol.">
        <title>The Global Catalogue of Microorganisms (GCM) 10K type strain sequencing project: providing services to taxonomists for standard genome sequencing and annotation.</title>
        <authorList>
            <consortium name="The Broad Institute Genomics Platform"/>
            <consortium name="The Broad Institute Genome Sequencing Center for Infectious Disease"/>
            <person name="Wu L."/>
            <person name="Ma J."/>
        </authorList>
    </citation>
    <scope>NUCLEOTIDE SEQUENCE [LARGE SCALE GENOMIC DNA]</scope>
    <source>
        <strain evidence="17">KCTC 42964</strain>
    </source>
</reference>
<dbReference type="InterPro" id="IPR000700">
    <property type="entry name" value="PAS-assoc_C"/>
</dbReference>
<accession>A0ABV7L6L3</accession>
<dbReference type="PROSITE" id="PS50109">
    <property type="entry name" value="HIS_KIN"/>
    <property type="match status" value="1"/>
</dbReference>
<dbReference type="CDD" id="cd00082">
    <property type="entry name" value="HisKA"/>
    <property type="match status" value="1"/>
</dbReference>
<keyword evidence="11" id="KW-0472">Membrane</keyword>
<dbReference type="EMBL" id="JBHRTR010000036">
    <property type="protein sequence ID" value="MFC3230079.1"/>
    <property type="molecule type" value="Genomic_DNA"/>
</dbReference>
<evidence type="ECO:0000256" key="2">
    <source>
        <dbReference type="ARBA" id="ARBA00012438"/>
    </source>
</evidence>